<dbReference type="AlphaFoldDB" id="A0A9N9SIM5"/>
<organism evidence="4 5">
    <name type="scientific">Phaedon cochleariae</name>
    <name type="common">Mustard beetle</name>
    <dbReference type="NCBI Taxonomy" id="80249"/>
    <lineage>
        <taxon>Eukaryota</taxon>
        <taxon>Metazoa</taxon>
        <taxon>Ecdysozoa</taxon>
        <taxon>Arthropoda</taxon>
        <taxon>Hexapoda</taxon>
        <taxon>Insecta</taxon>
        <taxon>Pterygota</taxon>
        <taxon>Neoptera</taxon>
        <taxon>Endopterygota</taxon>
        <taxon>Coleoptera</taxon>
        <taxon>Polyphaga</taxon>
        <taxon>Cucujiformia</taxon>
        <taxon>Chrysomeloidea</taxon>
        <taxon>Chrysomelidae</taxon>
        <taxon>Chrysomelinae</taxon>
        <taxon>Chrysomelini</taxon>
        <taxon>Phaedon</taxon>
    </lineage>
</organism>
<dbReference type="OrthoDB" id="5199543at2759"/>
<dbReference type="PANTHER" id="PTHR13395:SF6">
    <property type="entry name" value="SISTER CHROMATID COHESION PROTEIN DCC1"/>
    <property type="match status" value="1"/>
</dbReference>
<dbReference type="EMBL" id="OU896714">
    <property type="protein sequence ID" value="CAG9824485.1"/>
    <property type="molecule type" value="Genomic_DNA"/>
</dbReference>
<sequence>MDCQHVRNLEDINEILTLAKLNTNDVRPLAQTLRFTPENLHDNNYKLLQLDSHLLNDITEGNTLYIKGDDDDEVVICSETHTFHVTEAETSNSLLLVKHLKFNNEIEENEDPRINNILVSSIFYDYLEAVVGKPHLKKLHEILNKSVYKGPEVEFEVDQNSLLTFEELSNKVQASNKELKDALESMTVLELNNKIRLLDLEYHFRVLSLMLKLVEENSWQLDEIDFDETIEALKDLAPREVISSLFDKYTEESKLIDSLQLYRYKEDVVCTFFAKVLLHGTGRFELNEFLQTWKDSVPEGMICDEEMLYGLAVIDKTSDPNIIFAFDETSLPENINERFKTLFQVKTKWSVPEITPYIKQLATVKLDVNALLAKHARASKVDGIKYYSSKHGK</sequence>
<dbReference type="Proteomes" id="UP001153737">
    <property type="component" value="Chromosome 8"/>
</dbReference>
<evidence type="ECO:0000313" key="4">
    <source>
        <dbReference type="EMBL" id="CAG9824485.1"/>
    </source>
</evidence>
<dbReference type="GO" id="GO:0000785">
    <property type="term" value="C:chromatin"/>
    <property type="evidence" value="ECO:0007669"/>
    <property type="project" value="TreeGrafter"/>
</dbReference>
<dbReference type="GO" id="GO:0000775">
    <property type="term" value="C:chromosome, centromeric region"/>
    <property type="evidence" value="ECO:0007669"/>
    <property type="project" value="TreeGrafter"/>
</dbReference>
<keyword evidence="5" id="KW-1185">Reference proteome</keyword>
<dbReference type="Pfam" id="PF09724">
    <property type="entry name" value="Dcc1"/>
    <property type="match status" value="1"/>
</dbReference>
<reference evidence="4" key="2">
    <citation type="submission" date="2022-10" db="EMBL/GenBank/DDBJ databases">
        <authorList>
            <consortium name="ENA_rothamsted_submissions"/>
            <consortium name="culmorum"/>
            <person name="King R."/>
        </authorList>
    </citation>
    <scope>NUCLEOTIDE SEQUENCE</scope>
</reference>
<keyword evidence="3" id="KW-0235">DNA replication</keyword>
<accession>A0A9N9SIM5</accession>
<comment type="similarity">
    <text evidence="1">Belongs to the DCC1 family.</text>
</comment>
<evidence type="ECO:0000256" key="3">
    <source>
        <dbReference type="ARBA" id="ARBA00022705"/>
    </source>
</evidence>
<evidence type="ECO:0000313" key="5">
    <source>
        <dbReference type="Proteomes" id="UP001153737"/>
    </source>
</evidence>
<reference evidence="4" key="1">
    <citation type="submission" date="2022-01" db="EMBL/GenBank/DDBJ databases">
        <authorList>
            <person name="King R."/>
        </authorList>
    </citation>
    <scope>NUCLEOTIDE SEQUENCE</scope>
</reference>
<evidence type="ECO:0000256" key="2">
    <source>
        <dbReference type="ARBA" id="ARBA00017682"/>
    </source>
</evidence>
<dbReference type="GO" id="GO:0006260">
    <property type="term" value="P:DNA replication"/>
    <property type="evidence" value="ECO:0007669"/>
    <property type="project" value="UniProtKB-KW"/>
</dbReference>
<protein>
    <recommendedName>
        <fullName evidence="2">Sister chromatid cohesion protein DCC1</fullName>
    </recommendedName>
</protein>
<evidence type="ECO:0000256" key="1">
    <source>
        <dbReference type="ARBA" id="ARBA00007017"/>
    </source>
</evidence>
<gene>
    <name evidence="4" type="ORF">PHAECO_LOCUS12064</name>
</gene>
<proteinExistence type="inferred from homology"/>
<dbReference type="GO" id="GO:0034088">
    <property type="term" value="P:maintenance of mitotic sister chromatid cohesion"/>
    <property type="evidence" value="ECO:0007669"/>
    <property type="project" value="TreeGrafter"/>
</dbReference>
<name>A0A9N9SIM5_PHACE</name>
<dbReference type="InterPro" id="IPR019128">
    <property type="entry name" value="Dcc1"/>
</dbReference>
<dbReference type="GO" id="GO:0031390">
    <property type="term" value="C:Ctf18 RFC-like complex"/>
    <property type="evidence" value="ECO:0007669"/>
    <property type="project" value="InterPro"/>
</dbReference>
<dbReference type="PANTHER" id="PTHR13395">
    <property type="entry name" value="SISTER CHROMATID COHESION PROTEIN DCC1-RELATED"/>
    <property type="match status" value="1"/>
</dbReference>